<keyword evidence="5" id="KW-1185">Reference proteome</keyword>
<evidence type="ECO:0000259" key="3">
    <source>
        <dbReference type="PROSITE" id="PS01031"/>
    </source>
</evidence>
<dbReference type="Pfam" id="PF00011">
    <property type="entry name" value="HSP20"/>
    <property type="match status" value="1"/>
</dbReference>
<sequence length="145" mass="15381">MPSRSNPFDDIERMVESMSEQFGGFDPGKLALGGAAPVDIVDTGETFEVTVDLPGFEPDDIDLRVIEGTTLVIGADSASEADVEETADDAIVVRSERSTRSVERSITLPAAVEEAAAEASFDHGVLTVTLPKREVTTEGESIPVN</sequence>
<dbReference type="EMBL" id="CP028858">
    <property type="protein sequence ID" value="AWB27611.1"/>
    <property type="molecule type" value="Genomic_DNA"/>
</dbReference>
<gene>
    <name evidence="4" type="ORF">HARCEL1_07755</name>
</gene>
<dbReference type="Proteomes" id="UP000244727">
    <property type="component" value="Chromosome"/>
</dbReference>
<dbReference type="Gene3D" id="2.60.40.790">
    <property type="match status" value="1"/>
</dbReference>
<organism evidence="4 5">
    <name type="scientific">Halococcoides cellulosivorans</name>
    <dbReference type="NCBI Taxonomy" id="1679096"/>
    <lineage>
        <taxon>Archaea</taxon>
        <taxon>Methanobacteriati</taxon>
        <taxon>Methanobacteriota</taxon>
        <taxon>Stenosarchaea group</taxon>
        <taxon>Halobacteria</taxon>
        <taxon>Halobacteriales</taxon>
        <taxon>Haloarculaceae</taxon>
        <taxon>Halococcoides</taxon>
    </lineage>
</organism>
<dbReference type="GeneID" id="36512392"/>
<dbReference type="PROSITE" id="PS01031">
    <property type="entry name" value="SHSP"/>
    <property type="match status" value="1"/>
</dbReference>
<name>A0A2R4X1E5_9EURY</name>
<dbReference type="KEGG" id="harc:HARCEL1_07755"/>
<dbReference type="InterPro" id="IPR002068">
    <property type="entry name" value="A-crystallin/Hsp20_dom"/>
</dbReference>
<accession>A0A2R4X1E5</accession>
<evidence type="ECO:0000313" key="5">
    <source>
        <dbReference type="Proteomes" id="UP000244727"/>
    </source>
</evidence>
<dbReference type="InterPro" id="IPR031107">
    <property type="entry name" value="Small_HSP"/>
</dbReference>
<dbReference type="RefSeq" id="WP_108382045.1">
    <property type="nucleotide sequence ID" value="NZ_CP028858.1"/>
</dbReference>
<feature type="domain" description="SHSP" evidence="3">
    <location>
        <begin position="29"/>
        <end position="145"/>
    </location>
</feature>
<evidence type="ECO:0000256" key="2">
    <source>
        <dbReference type="RuleBase" id="RU003616"/>
    </source>
</evidence>
<reference evidence="4 5" key="1">
    <citation type="submission" date="2018-04" db="EMBL/GenBank/DDBJ databases">
        <title>Halococcoides cellulosivorans gen. nov., sp. nov., an extremely halophilic cellulose-utilizing haloarchaeon from hypersaline lakes.</title>
        <authorList>
            <person name="Sorokin D.Y."/>
            <person name="Toshchakov S.V."/>
            <person name="Samarov N.I."/>
            <person name="Korzhenkov A."/>
            <person name="Kublanov I.V."/>
        </authorList>
    </citation>
    <scope>NUCLEOTIDE SEQUENCE [LARGE SCALE GENOMIC DNA]</scope>
    <source>
        <strain evidence="4 5">HArcel1</strain>
    </source>
</reference>
<protein>
    <submittedName>
        <fullName evidence="4">Heat-shock protein Hsp20</fullName>
    </submittedName>
</protein>
<proteinExistence type="inferred from homology"/>
<evidence type="ECO:0000256" key="1">
    <source>
        <dbReference type="PROSITE-ProRule" id="PRU00285"/>
    </source>
</evidence>
<dbReference type="PANTHER" id="PTHR11527">
    <property type="entry name" value="HEAT-SHOCK PROTEIN 20 FAMILY MEMBER"/>
    <property type="match status" value="1"/>
</dbReference>
<dbReference type="AlphaFoldDB" id="A0A2R4X1E5"/>
<comment type="similarity">
    <text evidence="1 2">Belongs to the small heat shock protein (HSP20) family.</text>
</comment>
<evidence type="ECO:0000313" key="4">
    <source>
        <dbReference type="EMBL" id="AWB27611.1"/>
    </source>
</evidence>
<dbReference type="CDD" id="cd06464">
    <property type="entry name" value="ACD_sHsps-like"/>
    <property type="match status" value="1"/>
</dbReference>
<dbReference type="InterPro" id="IPR008978">
    <property type="entry name" value="HSP20-like_chaperone"/>
</dbReference>
<dbReference type="SUPFAM" id="SSF49764">
    <property type="entry name" value="HSP20-like chaperones"/>
    <property type="match status" value="1"/>
</dbReference>